<proteinExistence type="predicted"/>
<comment type="caution">
    <text evidence="1">The sequence shown here is derived from an EMBL/GenBank/DDBJ whole genome shotgun (WGS) entry which is preliminary data.</text>
</comment>
<dbReference type="EMBL" id="MU276576">
    <property type="protein sequence ID" value="KAI0038161.1"/>
    <property type="molecule type" value="Genomic_DNA"/>
</dbReference>
<feature type="non-terminal residue" evidence="1">
    <location>
        <position position="165"/>
    </location>
</feature>
<sequence length="165" mass="18325">MLAAAKEHDADFAALKLSRDLKRNLPAWYHIGTEKMKPITDKPKCLMYNHLVSAVGDLARVVSRLTNDPTKRRHFPRSTCACPDCRTDRALGCKNPHQCAETAEDLLTRMNPKTSLNPSPAKDDLTLTGRRLEKNAGAVAQKNGEVIFNPSVTTSKSMADCFRVF</sequence>
<reference evidence="1" key="2">
    <citation type="journal article" date="2022" name="New Phytol.">
        <title>Evolutionary transition to the ectomycorrhizal habit in the genomes of a hyperdiverse lineage of mushroom-forming fungi.</title>
        <authorList>
            <person name="Looney B."/>
            <person name="Miyauchi S."/>
            <person name="Morin E."/>
            <person name="Drula E."/>
            <person name="Courty P.E."/>
            <person name="Kohler A."/>
            <person name="Kuo A."/>
            <person name="LaButti K."/>
            <person name="Pangilinan J."/>
            <person name="Lipzen A."/>
            <person name="Riley R."/>
            <person name="Andreopoulos W."/>
            <person name="He G."/>
            <person name="Johnson J."/>
            <person name="Nolan M."/>
            <person name="Tritt A."/>
            <person name="Barry K.W."/>
            <person name="Grigoriev I.V."/>
            <person name="Nagy L.G."/>
            <person name="Hibbett D."/>
            <person name="Henrissat B."/>
            <person name="Matheny P.B."/>
            <person name="Labbe J."/>
            <person name="Martin F.M."/>
        </authorList>
    </citation>
    <scope>NUCLEOTIDE SEQUENCE</scope>
    <source>
        <strain evidence="1">FP105234-sp</strain>
    </source>
</reference>
<protein>
    <submittedName>
        <fullName evidence="1">Uncharacterized protein</fullName>
    </submittedName>
</protein>
<gene>
    <name evidence="1" type="ORF">FA95DRAFT_1466105</name>
</gene>
<organism evidence="1 2">
    <name type="scientific">Auriscalpium vulgare</name>
    <dbReference type="NCBI Taxonomy" id="40419"/>
    <lineage>
        <taxon>Eukaryota</taxon>
        <taxon>Fungi</taxon>
        <taxon>Dikarya</taxon>
        <taxon>Basidiomycota</taxon>
        <taxon>Agaricomycotina</taxon>
        <taxon>Agaricomycetes</taxon>
        <taxon>Russulales</taxon>
        <taxon>Auriscalpiaceae</taxon>
        <taxon>Auriscalpium</taxon>
    </lineage>
</organism>
<evidence type="ECO:0000313" key="2">
    <source>
        <dbReference type="Proteomes" id="UP000814033"/>
    </source>
</evidence>
<keyword evidence="2" id="KW-1185">Reference proteome</keyword>
<evidence type="ECO:0000313" key="1">
    <source>
        <dbReference type="EMBL" id="KAI0038161.1"/>
    </source>
</evidence>
<name>A0ACB8R3N1_9AGAM</name>
<dbReference type="Proteomes" id="UP000814033">
    <property type="component" value="Unassembled WGS sequence"/>
</dbReference>
<accession>A0ACB8R3N1</accession>
<reference evidence="1" key="1">
    <citation type="submission" date="2021-02" db="EMBL/GenBank/DDBJ databases">
        <authorList>
            <consortium name="DOE Joint Genome Institute"/>
            <person name="Ahrendt S."/>
            <person name="Looney B.P."/>
            <person name="Miyauchi S."/>
            <person name="Morin E."/>
            <person name="Drula E."/>
            <person name="Courty P.E."/>
            <person name="Chicoki N."/>
            <person name="Fauchery L."/>
            <person name="Kohler A."/>
            <person name="Kuo A."/>
            <person name="Labutti K."/>
            <person name="Pangilinan J."/>
            <person name="Lipzen A."/>
            <person name="Riley R."/>
            <person name="Andreopoulos W."/>
            <person name="He G."/>
            <person name="Johnson J."/>
            <person name="Barry K.W."/>
            <person name="Grigoriev I.V."/>
            <person name="Nagy L."/>
            <person name="Hibbett D."/>
            <person name="Henrissat B."/>
            <person name="Matheny P.B."/>
            <person name="Labbe J."/>
            <person name="Martin F."/>
        </authorList>
    </citation>
    <scope>NUCLEOTIDE SEQUENCE</scope>
    <source>
        <strain evidence="1">FP105234-sp</strain>
    </source>
</reference>